<keyword evidence="6 9" id="KW-0378">Hydrolase</keyword>
<evidence type="ECO:0000256" key="4">
    <source>
        <dbReference type="ARBA" id="ARBA00022525"/>
    </source>
</evidence>
<evidence type="ECO:0000256" key="2">
    <source>
        <dbReference type="ARBA" id="ARBA00008773"/>
    </source>
</evidence>
<dbReference type="InterPro" id="IPR050732">
    <property type="entry name" value="Beta-glucan_modifiers"/>
</dbReference>
<dbReference type="GO" id="GO:0009277">
    <property type="term" value="C:fungal-type cell wall"/>
    <property type="evidence" value="ECO:0007669"/>
    <property type="project" value="TreeGrafter"/>
</dbReference>
<dbReference type="PANTHER" id="PTHR16631:SF24">
    <property type="entry name" value="FAMILY 17 GLUCOSIDASE SCW11-RELATED"/>
    <property type="match status" value="1"/>
</dbReference>
<evidence type="ECO:0000256" key="6">
    <source>
        <dbReference type="ARBA" id="ARBA00022801"/>
    </source>
</evidence>
<sequence>SSIQTQETISSIQIEPTVVPTSTALPASSETVSLSTIQIFITSSVQTQETISSIQIEPTVVPTSTALSSTAATPSSTSSPNSGSIVPRQLTYSPYNDDNTCKDYSSIYADLTFIKGKGINSIRMYGVDCGSIGTVQTAASALGLTISQGFYITSAGVDSIDADVDNIISWAGKNGWSIFTDFIVGNEAIINGWVSADQLIGKINSIRSKFQTAGYSGYISTAEPPNIYHENPALCNNLDFIGINAHAYFDPNSSAATAGEFLASQIVVTKKFCPGKTVYVTETGYPSAGIQNGNNIPSVENQAIAIKSIINVVGTDLTLFTLYNDFWKSPGPYGVEQYFGL</sequence>
<evidence type="ECO:0000256" key="1">
    <source>
        <dbReference type="ARBA" id="ARBA00004191"/>
    </source>
</evidence>
<gene>
    <name evidence="9" type="ORF">NADFUDRAFT_4505</name>
</gene>
<organism evidence="9 10">
    <name type="scientific">Nadsonia fulvescens var. elongata DSM 6958</name>
    <dbReference type="NCBI Taxonomy" id="857566"/>
    <lineage>
        <taxon>Eukaryota</taxon>
        <taxon>Fungi</taxon>
        <taxon>Dikarya</taxon>
        <taxon>Ascomycota</taxon>
        <taxon>Saccharomycotina</taxon>
        <taxon>Dipodascomycetes</taxon>
        <taxon>Dipodascales</taxon>
        <taxon>Dipodascales incertae sedis</taxon>
        <taxon>Nadsonia</taxon>
    </lineage>
</organism>
<dbReference type="PANTHER" id="PTHR16631">
    <property type="entry name" value="GLUCAN 1,3-BETA-GLUCOSIDASE"/>
    <property type="match status" value="1"/>
</dbReference>
<dbReference type="Proteomes" id="UP000095009">
    <property type="component" value="Unassembled WGS sequence"/>
</dbReference>
<dbReference type="GO" id="GO:0009986">
    <property type="term" value="C:cell surface"/>
    <property type="evidence" value="ECO:0007669"/>
    <property type="project" value="TreeGrafter"/>
</dbReference>
<evidence type="ECO:0000256" key="5">
    <source>
        <dbReference type="ARBA" id="ARBA00022729"/>
    </source>
</evidence>
<keyword evidence="10" id="KW-1185">Reference proteome</keyword>
<dbReference type="GO" id="GO:0042973">
    <property type="term" value="F:glucan endo-1,3-beta-D-glucosidase activity"/>
    <property type="evidence" value="ECO:0007669"/>
    <property type="project" value="TreeGrafter"/>
</dbReference>
<keyword evidence="5" id="KW-0732">Signal</keyword>
<dbReference type="InterPro" id="IPR017853">
    <property type="entry name" value="GH"/>
</dbReference>
<proteinExistence type="inferred from homology"/>
<accession>A0A1E3PEI2</accession>
<dbReference type="OrthoDB" id="4082933at2759"/>
<dbReference type="SUPFAM" id="SSF51445">
    <property type="entry name" value="(Trans)glycosidases"/>
    <property type="match status" value="1"/>
</dbReference>
<evidence type="ECO:0000313" key="9">
    <source>
        <dbReference type="EMBL" id="ODQ63836.1"/>
    </source>
</evidence>
<feature type="non-terminal residue" evidence="9">
    <location>
        <position position="1"/>
    </location>
</feature>
<name>A0A1E3PEI2_9ASCO</name>
<feature type="non-terminal residue" evidence="9">
    <location>
        <position position="341"/>
    </location>
</feature>
<comment type="subcellular location">
    <subcellularLocation>
        <location evidence="1">Secreted</location>
        <location evidence="1">Cell wall</location>
    </subcellularLocation>
</comment>
<evidence type="ECO:0000313" key="10">
    <source>
        <dbReference type="Proteomes" id="UP000095009"/>
    </source>
</evidence>
<keyword evidence="3" id="KW-0134">Cell wall</keyword>
<feature type="region of interest" description="Disordered" evidence="8">
    <location>
        <begin position="67"/>
        <end position="89"/>
    </location>
</feature>
<evidence type="ECO:0000256" key="3">
    <source>
        <dbReference type="ARBA" id="ARBA00022512"/>
    </source>
</evidence>
<keyword evidence="7" id="KW-0326">Glycosidase</keyword>
<comment type="similarity">
    <text evidence="2">Belongs to the glycosyl hydrolase 17 family.</text>
</comment>
<reference evidence="9 10" key="1">
    <citation type="journal article" date="2016" name="Proc. Natl. Acad. Sci. U.S.A.">
        <title>Comparative genomics of biotechnologically important yeasts.</title>
        <authorList>
            <person name="Riley R."/>
            <person name="Haridas S."/>
            <person name="Wolfe K.H."/>
            <person name="Lopes M.R."/>
            <person name="Hittinger C.T."/>
            <person name="Goeker M."/>
            <person name="Salamov A.A."/>
            <person name="Wisecaver J.H."/>
            <person name="Long T.M."/>
            <person name="Calvey C.H."/>
            <person name="Aerts A.L."/>
            <person name="Barry K.W."/>
            <person name="Choi C."/>
            <person name="Clum A."/>
            <person name="Coughlan A.Y."/>
            <person name="Deshpande S."/>
            <person name="Douglass A.P."/>
            <person name="Hanson S.J."/>
            <person name="Klenk H.-P."/>
            <person name="LaButti K.M."/>
            <person name="Lapidus A."/>
            <person name="Lindquist E.A."/>
            <person name="Lipzen A.M."/>
            <person name="Meier-Kolthoff J.P."/>
            <person name="Ohm R.A."/>
            <person name="Otillar R.P."/>
            <person name="Pangilinan J.L."/>
            <person name="Peng Y."/>
            <person name="Rokas A."/>
            <person name="Rosa C.A."/>
            <person name="Scheuner C."/>
            <person name="Sibirny A.A."/>
            <person name="Slot J.C."/>
            <person name="Stielow J.B."/>
            <person name="Sun H."/>
            <person name="Kurtzman C.P."/>
            <person name="Blackwell M."/>
            <person name="Grigoriev I.V."/>
            <person name="Jeffries T.W."/>
        </authorList>
    </citation>
    <scope>NUCLEOTIDE SEQUENCE [LARGE SCALE GENOMIC DNA]</scope>
    <source>
        <strain evidence="9 10">DSM 6958</strain>
    </source>
</reference>
<dbReference type="GO" id="GO:0005576">
    <property type="term" value="C:extracellular region"/>
    <property type="evidence" value="ECO:0007669"/>
    <property type="project" value="TreeGrafter"/>
</dbReference>
<dbReference type="Gene3D" id="3.20.20.80">
    <property type="entry name" value="Glycosidases"/>
    <property type="match status" value="2"/>
</dbReference>
<dbReference type="AlphaFoldDB" id="A0A1E3PEI2"/>
<evidence type="ECO:0000256" key="8">
    <source>
        <dbReference type="SAM" id="MobiDB-lite"/>
    </source>
</evidence>
<dbReference type="EMBL" id="KV454413">
    <property type="protein sequence ID" value="ODQ63836.1"/>
    <property type="molecule type" value="Genomic_DNA"/>
</dbReference>
<keyword evidence="4" id="KW-0964">Secreted</keyword>
<protein>
    <submittedName>
        <fullName evidence="9">Glycoside hydrolase</fullName>
    </submittedName>
</protein>
<evidence type="ECO:0000256" key="7">
    <source>
        <dbReference type="ARBA" id="ARBA00023295"/>
    </source>
</evidence>
<dbReference type="GO" id="GO:0071555">
    <property type="term" value="P:cell wall organization"/>
    <property type="evidence" value="ECO:0007669"/>
    <property type="project" value="TreeGrafter"/>
</dbReference>
<feature type="compositionally biased region" description="Low complexity" evidence="8">
    <location>
        <begin position="67"/>
        <end position="87"/>
    </location>
</feature>